<dbReference type="GO" id="GO:0006779">
    <property type="term" value="P:porphyrin-containing compound biosynthetic process"/>
    <property type="evidence" value="ECO:0007669"/>
    <property type="project" value="InterPro"/>
</dbReference>
<dbReference type="EMBL" id="DVNI01000003">
    <property type="protein sequence ID" value="HIU63477.1"/>
    <property type="molecule type" value="Genomic_DNA"/>
</dbReference>
<comment type="subcellular location">
    <subcellularLocation>
        <location evidence="9">Cytoplasm</location>
    </subcellularLocation>
</comment>
<dbReference type="GO" id="GO:0051539">
    <property type="term" value="F:4 iron, 4 sulfur cluster binding"/>
    <property type="evidence" value="ECO:0007669"/>
    <property type="project" value="UniProtKB-UniRule"/>
</dbReference>
<keyword evidence="6 9" id="KW-0408">Iron</keyword>
<keyword evidence="7 9" id="KW-0411">Iron-sulfur</keyword>
<evidence type="ECO:0000256" key="1">
    <source>
        <dbReference type="ARBA" id="ARBA00006100"/>
    </source>
</evidence>
<feature type="domain" description="Radical SAM core" evidence="10">
    <location>
        <begin position="5"/>
        <end position="241"/>
    </location>
</feature>
<comment type="similarity">
    <text evidence="1">Belongs to the anaerobic coproporphyrinogen-III oxidase family. HemW subfamily.</text>
</comment>
<dbReference type="InterPro" id="IPR034505">
    <property type="entry name" value="Coproporphyrinogen-III_oxidase"/>
</dbReference>
<evidence type="ECO:0000256" key="2">
    <source>
        <dbReference type="ARBA" id="ARBA00017228"/>
    </source>
</evidence>
<dbReference type="GO" id="GO:0004109">
    <property type="term" value="F:coproporphyrinogen oxidase activity"/>
    <property type="evidence" value="ECO:0007669"/>
    <property type="project" value="InterPro"/>
</dbReference>
<evidence type="ECO:0000256" key="9">
    <source>
        <dbReference type="RuleBase" id="RU364116"/>
    </source>
</evidence>
<dbReference type="SFLD" id="SFLDS00029">
    <property type="entry name" value="Radical_SAM"/>
    <property type="match status" value="1"/>
</dbReference>
<proteinExistence type="inferred from homology"/>
<dbReference type="InterPro" id="IPR058240">
    <property type="entry name" value="rSAM_sf"/>
</dbReference>
<keyword evidence="9" id="KW-0963">Cytoplasm</keyword>
<evidence type="ECO:0000259" key="10">
    <source>
        <dbReference type="PROSITE" id="PS51918"/>
    </source>
</evidence>
<dbReference type="GO" id="GO:0046872">
    <property type="term" value="F:metal ion binding"/>
    <property type="evidence" value="ECO:0007669"/>
    <property type="project" value="UniProtKB-UniRule"/>
</dbReference>
<dbReference type="NCBIfam" id="TIGR00539">
    <property type="entry name" value="hemN_rel"/>
    <property type="match status" value="1"/>
</dbReference>
<dbReference type="SUPFAM" id="SSF102114">
    <property type="entry name" value="Radical SAM enzymes"/>
    <property type="match status" value="1"/>
</dbReference>
<sequence>MHEKEYGKLTKGMYIHIPFCVQKCLYCDFASWAGREHLQDTYVRKICSEITKRSEERQLSENATVYFGGGTPSLLTVLQLEKIIKQLKIDNLWRNPSEVTLELNPGTADLNKMKSYRELGVDRVSIGVQSFNDQELQMVGRIHTAKEALQAIEWAQEAGFQKINVDFIRGLPKQTVDSFENNLQRALLAGVEHISVYDLLVEDGTALSDLVENKKIVLPTEDEVDTMYELTLSILEAAGYSHYEISNFALPGKESQHNLVYWRYQPYIAFGSSACSFNGWQRQTNARTIESYLADLEPEIERISARQKLAEYLFMGLRTRWGISLSAVRKEFKVDLIKEFGKELEPYIKNEMLIYNEPKDQLCLTELGFKFSNRIFEIFL</sequence>
<dbReference type="SFLD" id="SFLDF00288">
    <property type="entry name" value="HemN-like__clustered_with_nucl"/>
    <property type="match status" value="1"/>
</dbReference>
<evidence type="ECO:0000256" key="3">
    <source>
        <dbReference type="ARBA" id="ARBA00022617"/>
    </source>
</evidence>
<keyword evidence="3 9" id="KW-0349">Heme</keyword>
<dbReference type="CDD" id="cd01335">
    <property type="entry name" value="Radical_SAM"/>
    <property type="match status" value="1"/>
</dbReference>
<keyword evidence="9" id="KW-0004">4Fe-4S</keyword>
<organism evidence="11 12">
    <name type="scientific">Candidatus Avacidaminococcus intestinavium</name>
    <dbReference type="NCBI Taxonomy" id="2840684"/>
    <lineage>
        <taxon>Bacteria</taxon>
        <taxon>Bacillati</taxon>
        <taxon>Bacillota</taxon>
        <taxon>Negativicutes</taxon>
        <taxon>Acidaminococcales</taxon>
        <taxon>Acidaminococcaceae</taxon>
        <taxon>Acidaminococcaceae incertae sedis</taxon>
        <taxon>Candidatus Avacidaminococcus</taxon>
    </lineage>
</organism>
<dbReference type="InterPro" id="IPR004559">
    <property type="entry name" value="HemW-like"/>
</dbReference>
<dbReference type="InterPro" id="IPR006638">
    <property type="entry name" value="Elp3/MiaA/NifB-like_rSAM"/>
</dbReference>
<dbReference type="AlphaFoldDB" id="A0A9D1MNS4"/>
<dbReference type="InterPro" id="IPR007197">
    <property type="entry name" value="rSAM"/>
</dbReference>
<reference evidence="11" key="2">
    <citation type="journal article" date="2021" name="PeerJ">
        <title>Extensive microbial diversity within the chicken gut microbiome revealed by metagenomics and culture.</title>
        <authorList>
            <person name="Gilroy R."/>
            <person name="Ravi A."/>
            <person name="Getino M."/>
            <person name="Pursley I."/>
            <person name="Horton D.L."/>
            <person name="Alikhan N.F."/>
            <person name="Baker D."/>
            <person name="Gharbi K."/>
            <person name="Hall N."/>
            <person name="Watson M."/>
            <person name="Adriaenssens E.M."/>
            <person name="Foster-Nyarko E."/>
            <person name="Jarju S."/>
            <person name="Secka A."/>
            <person name="Antonio M."/>
            <person name="Oren A."/>
            <person name="Chaudhuri R.R."/>
            <person name="La Ragione R."/>
            <person name="Hildebrand F."/>
            <person name="Pallen M.J."/>
        </authorList>
    </citation>
    <scope>NUCLEOTIDE SEQUENCE</scope>
    <source>
        <strain evidence="11">CHK160-1198</strain>
    </source>
</reference>
<dbReference type="SFLD" id="SFLDF00562">
    <property type="entry name" value="HemN-like__clustered_with_heat"/>
    <property type="match status" value="1"/>
</dbReference>
<name>A0A9D1MNS4_9FIRM</name>
<reference evidence="11" key="1">
    <citation type="submission" date="2020-10" db="EMBL/GenBank/DDBJ databases">
        <authorList>
            <person name="Gilroy R."/>
        </authorList>
    </citation>
    <scope>NUCLEOTIDE SEQUENCE</scope>
    <source>
        <strain evidence="11">CHK160-1198</strain>
    </source>
</reference>
<accession>A0A9D1MNS4</accession>
<evidence type="ECO:0000256" key="7">
    <source>
        <dbReference type="ARBA" id="ARBA00023014"/>
    </source>
</evidence>
<dbReference type="Pfam" id="PF04055">
    <property type="entry name" value="Radical_SAM"/>
    <property type="match status" value="1"/>
</dbReference>
<dbReference type="InterPro" id="IPR013785">
    <property type="entry name" value="Aldolase_TIM"/>
</dbReference>
<evidence type="ECO:0000313" key="11">
    <source>
        <dbReference type="EMBL" id="HIU63477.1"/>
    </source>
</evidence>
<dbReference type="SMART" id="SM00729">
    <property type="entry name" value="Elp3"/>
    <property type="match status" value="1"/>
</dbReference>
<dbReference type="PANTHER" id="PTHR13932:SF5">
    <property type="entry name" value="RADICAL S-ADENOSYL METHIONINE DOMAIN-CONTAINING PROTEIN 1, MITOCHONDRIAL"/>
    <property type="match status" value="1"/>
</dbReference>
<evidence type="ECO:0000256" key="6">
    <source>
        <dbReference type="ARBA" id="ARBA00023004"/>
    </source>
</evidence>
<gene>
    <name evidence="11" type="primary">hemW</name>
    <name evidence="11" type="ORF">IAB06_00335</name>
</gene>
<dbReference type="SFLD" id="SFLDG01065">
    <property type="entry name" value="anaerobic_coproporphyrinogen-I"/>
    <property type="match status" value="1"/>
</dbReference>
<evidence type="ECO:0000256" key="8">
    <source>
        <dbReference type="ARBA" id="ARBA00023186"/>
    </source>
</evidence>
<keyword evidence="5 9" id="KW-0479">Metal-binding</keyword>
<evidence type="ECO:0000313" key="12">
    <source>
        <dbReference type="Proteomes" id="UP000824099"/>
    </source>
</evidence>
<dbReference type="PROSITE" id="PS51918">
    <property type="entry name" value="RADICAL_SAM"/>
    <property type="match status" value="1"/>
</dbReference>
<evidence type="ECO:0000256" key="4">
    <source>
        <dbReference type="ARBA" id="ARBA00022691"/>
    </source>
</evidence>
<dbReference type="Pfam" id="PF06969">
    <property type="entry name" value="HemN_C"/>
    <property type="match status" value="1"/>
</dbReference>
<keyword evidence="8 9" id="KW-0143">Chaperone</keyword>
<dbReference type="GO" id="GO:0005737">
    <property type="term" value="C:cytoplasm"/>
    <property type="evidence" value="ECO:0007669"/>
    <property type="project" value="UniProtKB-SubCell"/>
</dbReference>
<keyword evidence="4 9" id="KW-0949">S-adenosyl-L-methionine</keyword>
<comment type="function">
    <text evidence="9">Probably acts as a heme chaperone, transferring heme to an unknown acceptor. Binds one molecule of heme per monomer, possibly covalently. Binds 1 [4Fe-4S] cluster. The cluster is coordinated with 3 cysteines and an exchangeable S-adenosyl-L-methionine.</text>
</comment>
<dbReference type="InterPro" id="IPR010723">
    <property type="entry name" value="HemN_C"/>
</dbReference>
<dbReference type="PANTHER" id="PTHR13932">
    <property type="entry name" value="COPROPORPHYRINIGEN III OXIDASE"/>
    <property type="match status" value="1"/>
</dbReference>
<dbReference type="SFLD" id="SFLDG01082">
    <property type="entry name" value="B12-binding_domain_containing"/>
    <property type="match status" value="1"/>
</dbReference>
<dbReference type="Proteomes" id="UP000824099">
    <property type="component" value="Unassembled WGS sequence"/>
</dbReference>
<protein>
    <recommendedName>
        <fullName evidence="2 9">Heme chaperone HemW</fullName>
    </recommendedName>
</protein>
<dbReference type="Gene3D" id="3.20.20.70">
    <property type="entry name" value="Aldolase class I"/>
    <property type="match status" value="1"/>
</dbReference>
<evidence type="ECO:0000256" key="5">
    <source>
        <dbReference type="ARBA" id="ARBA00022723"/>
    </source>
</evidence>
<comment type="caution">
    <text evidence="11">The sequence shown here is derived from an EMBL/GenBank/DDBJ whole genome shotgun (WGS) entry which is preliminary data.</text>
</comment>